<feature type="compositionally biased region" description="Pro residues" evidence="1">
    <location>
        <begin position="131"/>
        <end position="145"/>
    </location>
</feature>
<dbReference type="EMBL" id="MU853755">
    <property type="protein sequence ID" value="KAK3945454.1"/>
    <property type="molecule type" value="Genomic_DNA"/>
</dbReference>
<dbReference type="InterPro" id="IPR022226">
    <property type="entry name" value="DUF3752"/>
</dbReference>
<feature type="compositionally biased region" description="Basic and acidic residues" evidence="1">
    <location>
        <begin position="349"/>
        <end position="360"/>
    </location>
</feature>
<dbReference type="InterPro" id="IPR046331">
    <property type="entry name" value="GPAM1-like"/>
</dbReference>
<accession>A0AAN6S9I8</accession>
<evidence type="ECO:0000259" key="2">
    <source>
        <dbReference type="Pfam" id="PF12572"/>
    </source>
</evidence>
<feature type="compositionally biased region" description="Acidic residues" evidence="1">
    <location>
        <begin position="112"/>
        <end position="129"/>
    </location>
</feature>
<feature type="compositionally biased region" description="Acidic residues" evidence="1">
    <location>
        <begin position="37"/>
        <end position="50"/>
    </location>
</feature>
<feature type="region of interest" description="Disordered" evidence="1">
    <location>
        <begin position="1"/>
        <end position="371"/>
    </location>
</feature>
<evidence type="ECO:0000256" key="1">
    <source>
        <dbReference type="SAM" id="MobiDB-lite"/>
    </source>
</evidence>
<proteinExistence type="predicted"/>
<feature type="compositionally biased region" description="Polar residues" evidence="1">
    <location>
        <begin position="188"/>
        <end position="198"/>
    </location>
</feature>
<dbReference type="Pfam" id="PF12572">
    <property type="entry name" value="DUF3752"/>
    <property type="match status" value="1"/>
</dbReference>
<keyword evidence="4" id="KW-1185">Reference proteome</keyword>
<feature type="domain" description="DUF3752" evidence="2">
    <location>
        <begin position="222"/>
        <end position="386"/>
    </location>
</feature>
<feature type="compositionally biased region" description="Basic and acidic residues" evidence="1">
    <location>
        <begin position="299"/>
        <end position="324"/>
    </location>
</feature>
<dbReference type="AlphaFoldDB" id="A0AAN6S9I8"/>
<reference evidence="4" key="1">
    <citation type="journal article" date="2023" name="Mol. Phylogenet. Evol.">
        <title>Genome-scale phylogeny and comparative genomics of the fungal order Sordariales.</title>
        <authorList>
            <person name="Hensen N."/>
            <person name="Bonometti L."/>
            <person name="Westerberg I."/>
            <person name="Brannstrom I.O."/>
            <person name="Guillou S."/>
            <person name="Cros-Aarteil S."/>
            <person name="Calhoun S."/>
            <person name="Haridas S."/>
            <person name="Kuo A."/>
            <person name="Mondo S."/>
            <person name="Pangilinan J."/>
            <person name="Riley R."/>
            <person name="LaButti K."/>
            <person name="Andreopoulos B."/>
            <person name="Lipzen A."/>
            <person name="Chen C."/>
            <person name="Yan M."/>
            <person name="Daum C."/>
            <person name="Ng V."/>
            <person name="Clum A."/>
            <person name="Steindorff A."/>
            <person name="Ohm R.A."/>
            <person name="Martin F."/>
            <person name="Silar P."/>
            <person name="Natvig D.O."/>
            <person name="Lalanne C."/>
            <person name="Gautier V."/>
            <person name="Ament-Velasquez S.L."/>
            <person name="Kruys A."/>
            <person name="Hutchinson M.I."/>
            <person name="Powell A.J."/>
            <person name="Barry K."/>
            <person name="Miller A.N."/>
            <person name="Grigoriev I.V."/>
            <person name="Debuchy R."/>
            <person name="Gladieux P."/>
            <person name="Hiltunen Thoren M."/>
            <person name="Johannesson H."/>
        </authorList>
    </citation>
    <scope>NUCLEOTIDE SEQUENCE [LARGE SCALE GENOMIC DNA]</scope>
    <source>
        <strain evidence="4">CBS 340.73</strain>
    </source>
</reference>
<comment type="caution">
    <text evidence="3">The sequence shown here is derived from an EMBL/GenBank/DDBJ whole genome shotgun (WGS) entry which is preliminary data.</text>
</comment>
<evidence type="ECO:0000313" key="4">
    <source>
        <dbReference type="Proteomes" id="UP001303473"/>
    </source>
</evidence>
<dbReference type="PANTHER" id="PTHR46370">
    <property type="entry name" value="GPALPP MOTIFS-CONTAINING PROTEIN 1"/>
    <property type="match status" value="1"/>
</dbReference>
<evidence type="ECO:0000313" key="3">
    <source>
        <dbReference type="EMBL" id="KAK3945454.1"/>
    </source>
</evidence>
<feature type="compositionally biased region" description="Basic and acidic residues" evidence="1">
    <location>
        <begin position="225"/>
        <end position="235"/>
    </location>
</feature>
<dbReference type="Proteomes" id="UP001303473">
    <property type="component" value="Unassembled WGS sequence"/>
</dbReference>
<gene>
    <name evidence="3" type="ORF">QBC46DRAFT_372279</name>
</gene>
<feature type="compositionally biased region" description="Basic and acidic residues" evidence="1">
    <location>
        <begin position="84"/>
        <end position="96"/>
    </location>
</feature>
<dbReference type="PANTHER" id="PTHR46370:SF1">
    <property type="entry name" value="GPALPP MOTIFS-CONTAINING PROTEIN 1"/>
    <property type="match status" value="1"/>
</dbReference>
<organism evidence="3 4">
    <name type="scientific">Diplogelasinospora grovesii</name>
    <dbReference type="NCBI Taxonomy" id="303347"/>
    <lineage>
        <taxon>Eukaryota</taxon>
        <taxon>Fungi</taxon>
        <taxon>Dikarya</taxon>
        <taxon>Ascomycota</taxon>
        <taxon>Pezizomycotina</taxon>
        <taxon>Sordariomycetes</taxon>
        <taxon>Sordariomycetidae</taxon>
        <taxon>Sordariales</taxon>
        <taxon>Diplogelasinosporaceae</taxon>
        <taxon>Diplogelasinospora</taxon>
    </lineage>
</organism>
<sequence length="391" mass="41856">MAPIGPQLPPHLQKRKRTPEDDAPSPPAKAPRRDNQDEIPLDGDSSDDDGYGPSAPAAGTSGRPNGTVSAQPRPAIGPSLPPHLRNEDEAVKDTTKKEKRPIGPARPPLSTNEEEIQLDDYDDDDDDDVGPAPPRSIGPAAPPAPTQQKRTYGPAPPPAPLSERPSHPPNPELDSDSDSDDGYGPALPSSTSVSQSRSYGPAFPPPPPEPVALKRDDWMTAPPTDDSRRAPDPTKLRNRKFASGPRAATSADPKGGGISSIWTETPEEKRKRLADAVLGRADPTTQAGQAAPSVSKAQKAVDERRVKAFTEQTRGRSLVEEHMALKQAGKSAKKGDKKDKKEEEEEDDPSKRAFDKEKDMAIGGRLSGTQKRELLSKAANFGGRFSSGSYL</sequence>
<protein>
    <recommendedName>
        <fullName evidence="2">DUF3752 domain-containing protein</fullName>
    </recommendedName>
</protein>
<name>A0AAN6S9I8_9PEZI</name>